<dbReference type="InParanoid" id="Q01VS5"/>
<sequence length="170" mass="18718">MANEPNKVTLLDQSGNPLFSVAESHHESLNNKGSEKTRSIRIEGPVNCVVTCFDDQEFRMGQNSVQITKIVGGPVVVPIAQNFVQGQQKNGVFMGTTSTYKWQFNKAIEQKWWNTLVTGGWEAVKAWLTSEKVYDYVSLGGGVDGYVSKLNGSTSDNNHVDNLSSIKFGI</sequence>
<dbReference type="AlphaFoldDB" id="Q01VS5"/>
<dbReference type="KEGG" id="sus:Acid_5290"/>
<dbReference type="HOGENOM" id="CLU_1569684_0_0_0"/>
<gene>
    <name evidence="1" type="ordered locus">Acid_5290</name>
</gene>
<dbReference type="OrthoDB" id="3078786at2"/>
<dbReference type="eggNOG" id="ENOG502ZFMW">
    <property type="taxonomic scope" value="Bacteria"/>
</dbReference>
<reference evidence="1" key="1">
    <citation type="submission" date="2006-10" db="EMBL/GenBank/DDBJ databases">
        <title>Complete sequence of Solibacter usitatus Ellin6076.</title>
        <authorList>
            <consortium name="US DOE Joint Genome Institute"/>
            <person name="Copeland A."/>
            <person name="Lucas S."/>
            <person name="Lapidus A."/>
            <person name="Barry K."/>
            <person name="Detter J.C."/>
            <person name="Glavina del Rio T."/>
            <person name="Hammon N."/>
            <person name="Israni S."/>
            <person name="Dalin E."/>
            <person name="Tice H."/>
            <person name="Pitluck S."/>
            <person name="Thompson L.S."/>
            <person name="Brettin T."/>
            <person name="Bruce D."/>
            <person name="Han C."/>
            <person name="Tapia R."/>
            <person name="Gilna P."/>
            <person name="Schmutz J."/>
            <person name="Larimer F."/>
            <person name="Land M."/>
            <person name="Hauser L."/>
            <person name="Kyrpides N."/>
            <person name="Mikhailova N."/>
            <person name="Janssen P.H."/>
            <person name="Kuske C.R."/>
            <person name="Richardson P."/>
        </authorList>
    </citation>
    <scope>NUCLEOTIDE SEQUENCE</scope>
    <source>
        <strain evidence="1">Ellin6076</strain>
    </source>
</reference>
<protein>
    <submittedName>
        <fullName evidence="1">Uncharacterized protein</fullName>
    </submittedName>
</protein>
<organism evidence="1">
    <name type="scientific">Solibacter usitatus (strain Ellin6076)</name>
    <dbReference type="NCBI Taxonomy" id="234267"/>
    <lineage>
        <taxon>Bacteria</taxon>
        <taxon>Pseudomonadati</taxon>
        <taxon>Acidobacteriota</taxon>
        <taxon>Terriglobia</taxon>
        <taxon>Bryobacterales</taxon>
        <taxon>Solibacteraceae</taxon>
        <taxon>Candidatus Solibacter</taxon>
    </lineage>
</organism>
<accession>Q01VS5</accession>
<name>Q01VS5_SOLUE</name>
<evidence type="ECO:0000313" key="1">
    <source>
        <dbReference type="EMBL" id="ABJ86240.1"/>
    </source>
</evidence>
<proteinExistence type="predicted"/>
<dbReference type="EMBL" id="CP000473">
    <property type="protein sequence ID" value="ABJ86240.1"/>
    <property type="molecule type" value="Genomic_DNA"/>
</dbReference>